<evidence type="ECO:0000313" key="1">
    <source>
        <dbReference type="EMBL" id="JAD82421.1"/>
    </source>
</evidence>
<dbReference type="AlphaFoldDB" id="A0A0A9D3N3"/>
<proteinExistence type="predicted"/>
<protein>
    <submittedName>
        <fullName evidence="1">Uncharacterized protein</fullName>
    </submittedName>
</protein>
<name>A0A0A9D3N3_ARUDO</name>
<sequence length="41" mass="4889">MTEYTRRHRSTCLRCKQTGESRSEKRAGGFAFWPQNRVRTV</sequence>
<dbReference type="EMBL" id="GBRH01215474">
    <property type="protein sequence ID" value="JAD82421.1"/>
    <property type="molecule type" value="Transcribed_RNA"/>
</dbReference>
<reference evidence="1" key="1">
    <citation type="submission" date="2014-09" db="EMBL/GenBank/DDBJ databases">
        <authorList>
            <person name="Magalhaes I.L.F."/>
            <person name="Oliveira U."/>
            <person name="Santos F.R."/>
            <person name="Vidigal T.H.D.A."/>
            <person name="Brescovit A.D."/>
            <person name="Santos A.J."/>
        </authorList>
    </citation>
    <scope>NUCLEOTIDE SEQUENCE</scope>
    <source>
        <tissue evidence="1">Shoot tissue taken approximately 20 cm above the soil surface</tissue>
    </source>
</reference>
<reference evidence="1" key="2">
    <citation type="journal article" date="2015" name="Data Brief">
        <title>Shoot transcriptome of the giant reed, Arundo donax.</title>
        <authorList>
            <person name="Barrero R.A."/>
            <person name="Guerrero F.D."/>
            <person name="Moolhuijzen P."/>
            <person name="Goolsby J.A."/>
            <person name="Tidwell J."/>
            <person name="Bellgard S.E."/>
            <person name="Bellgard M.I."/>
        </authorList>
    </citation>
    <scope>NUCLEOTIDE SEQUENCE</scope>
    <source>
        <tissue evidence="1">Shoot tissue taken approximately 20 cm above the soil surface</tissue>
    </source>
</reference>
<accession>A0A0A9D3N3</accession>
<organism evidence="1">
    <name type="scientific">Arundo donax</name>
    <name type="common">Giant reed</name>
    <name type="synonym">Donax arundinaceus</name>
    <dbReference type="NCBI Taxonomy" id="35708"/>
    <lineage>
        <taxon>Eukaryota</taxon>
        <taxon>Viridiplantae</taxon>
        <taxon>Streptophyta</taxon>
        <taxon>Embryophyta</taxon>
        <taxon>Tracheophyta</taxon>
        <taxon>Spermatophyta</taxon>
        <taxon>Magnoliopsida</taxon>
        <taxon>Liliopsida</taxon>
        <taxon>Poales</taxon>
        <taxon>Poaceae</taxon>
        <taxon>PACMAD clade</taxon>
        <taxon>Arundinoideae</taxon>
        <taxon>Arundineae</taxon>
        <taxon>Arundo</taxon>
    </lineage>
</organism>